<name>E3MYX3_CAERE</name>
<feature type="domain" description="F-box" evidence="1">
    <location>
        <begin position="7"/>
        <end position="56"/>
    </location>
</feature>
<dbReference type="Proteomes" id="UP000008281">
    <property type="component" value="Unassembled WGS sequence"/>
</dbReference>
<dbReference type="AlphaFoldDB" id="E3MYX3"/>
<gene>
    <name evidence="2" type="ORF">CRE_04244</name>
</gene>
<dbReference type="HOGENOM" id="CLU_1877376_0_0_1"/>
<dbReference type="EMBL" id="DS268498">
    <property type="protein sequence ID" value="EFP12187.1"/>
    <property type="molecule type" value="Genomic_DNA"/>
</dbReference>
<dbReference type="InParanoid" id="E3MYX3"/>
<evidence type="ECO:0000313" key="2">
    <source>
        <dbReference type="EMBL" id="EFP12187.1"/>
    </source>
</evidence>
<evidence type="ECO:0000259" key="1">
    <source>
        <dbReference type="PROSITE" id="PS50181"/>
    </source>
</evidence>
<dbReference type="PROSITE" id="PS50181">
    <property type="entry name" value="FBOX"/>
    <property type="match status" value="1"/>
</dbReference>
<dbReference type="InterPro" id="IPR001810">
    <property type="entry name" value="F-box_dom"/>
</dbReference>
<sequence length="136" mass="15314">MSKVSKPLPLFRLPTIPLTKISRYMDLQEIFMVSLASKKSALIIRSLLPPNLFSLKIVFSVESKATIGAEGHWIDPLVIKRKGVYGRPVARQFCDVCSQTIEQTVYSHSVEIIRRCDGKKATVKCGSRDFVFNVID</sequence>
<protein>
    <recommendedName>
        <fullName evidence="1">F-box domain-containing protein</fullName>
    </recommendedName>
</protein>
<reference evidence="2" key="1">
    <citation type="submission" date="2007-07" db="EMBL/GenBank/DDBJ databases">
        <title>PCAP assembly of the Caenorhabditis remanei genome.</title>
        <authorList>
            <consortium name="The Caenorhabditis remanei Sequencing Consortium"/>
            <person name="Wilson R.K."/>
        </authorList>
    </citation>
    <scope>NUCLEOTIDE SEQUENCE [LARGE SCALE GENOMIC DNA]</scope>
    <source>
        <strain evidence="2">PB4641</strain>
    </source>
</reference>
<proteinExistence type="predicted"/>
<accession>E3MYX3</accession>
<keyword evidence="3" id="KW-1185">Reference proteome</keyword>
<evidence type="ECO:0000313" key="3">
    <source>
        <dbReference type="Proteomes" id="UP000008281"/>
    </source>
</evidence>
<organism evidence="3">
    <name type="scientific">Caenorhabditis remanei</name>
    <name type="common">Caenorhabditis vulgaris</name>
    <dbReference type="NCBI Taxonomy" id="31234"/>
    <lineage>
        <taxon>Eukaryota</taxon>
        <taxon>Metazoa</taxon>
        <taxon>Ecdysozoa</taxon>
        <taxon>Nematoda</taxon>
        <taxon>Chromadorea</taxon>
        <taxon>Rhabditida</taxon>
        <taxon>Rhabditina</taxon>
        <taxon>Rhabditomorpha</taxon>
        <taxon>Rhabditoidea</taxon>
        <taxon>Rhabditidae</taxon>
        <taxon>Peloderinae</taxon>
        <taxon>Caenorhabditis</taxon>
    </lineage>
</organism>